<dbReference type="AlphaFoldDB" id="A0AAW0HEW8"/>
<keyword evidence="4" id="KW-0687">Ribonucleoprotein</keyword>
<dbReference type="GO" id="GO:0006412">
    <property type="term" value="P:translation"/>
    <property type="evidence" value="ECO:0007669"/>
    <property type="project" value="InterPro"/>
</dbReference>
<dbReference type="GO" id="GO:0003735">
    <property type="term" value="F:structural constituent of ribosome"/>
    <property type="evidence" value="ECO:0007669"/>
    <property type="project" value="InterPro"/>
</dbReference>
<evidence type="ECO:0000256" key="3">
    <source>
        <dbReference type="ARBA" id="ARBA00022980"/>
    </source>
</evidence>
<sequence>MTATVMSGQRLQTFPLTHHLTHSDDGKRLKTHPQQQKAGASDLFVVSMSVNLMLNQINSNLGWGVVVLLLQAYCCQQPWFCATLWLWTFHEQARHSGCWRHLTKPTKFMWEVCGFAPYQQGALELLSGAKDKQVPEFLKNRTDEHTATPKEREGEELSKSPRHHEEGDCQDIKSHLPLSRKYFQKAWHELSKTAPFKYL</sequence>
<proteinExistence type="inferred from homology"/>
<name>A0AAW0HEW8_MYOGA</name>
<evidence type="ECO:0000256" key="1">
    <source>
        <dbReference type="ARBA" id="ARBA00006509"/>
    </source>
</evidence>
<evidence type="ECO:0000256" key="8">
    <source>
        <dbReference type="SAM" id="MobiDB-lite"/>
    </source>
</evidence>
<organism evidence="9 10">
    <name type="scientific">Myodes glareolus</name>
    <name type="common">Bank vole</name>
    <name type="synonym">Clethrionomys glareolus</name>
    <dbReference type="NCBI Taxonomy" id="447135"/>
    <lineage>
        <taxon>Eukaryota</taxon>
        <taxon>Metazoa</taxon>
        <taxon>Chordata</taxon>
        <taxon>Craniata</taxon>
        <taxon>Vertebrata</taxon>
        <taxon>Euteleostomi</taxon>
        <taxon>Mammalia</taxon>
        <taxon>Eutheria</taxon>
        <taxon>Euarchontoglires</taxon>
        <taxon>Glires</taxon>
        <taxon>Rodentia</taxon>
        <taxon>Myomorpha</taxon>
        <taxon>Muroidea</taxon>
        <taxon>Cricetidae</taxon>
        <taxon>Arvicolinae</taxon>
        <taxon>Myodes</taxon>
    </lineage>
</organism>
<dbReference type="Gene3D" id="1.10.10.1760">
    <property type="entry name" value="60S ribosomal protein L36"/>
    <property type="match status" value="1"/>
</dbReference>
<comment type="caution">
    <text evidence="9">The sequence shown here is derived from an EMBL/GenBank/DDBJ whole genome shotgun (WGS) entry which is preliminary data.</text>
</comment>
<reference evidence="9 10" key="1">
    <citation type="journal article" date="2023" name="bioRxiv">
        <title>Conserved and derived expression patterns and positive selection on dental genes reveal complex evolutionary context of ever-growing rodent molars.</title>
        <authorList>
            <person name="Calamari Z.T."/>
            <person name="Song A."/>
            <person name="Cohen E."/>
            <person name="Akter M."/>
            <person name="Roy R.D."/>
            <person name="Hallikas O."/>
            <person name="Christensen M.M."/>
            <person name="Li P."/>
            <person name="Marangoni P."/>
            <person name="Jernvall J."/>
            <person name="Klein O.D."/>
        </authorList>
    </citation>
    <scope>NUCLEOTIDE SEQUENCE [LARGE SCALE GENOMIC DNA]</scope>
    <source>
        <strain evidence="9">V071</strain>
    </source>
</reference>
<evidence type="ECO:0000256" key="5">
    <source>
        <dbReference type="ARBA" id="ARBA00034092"/>
    </source>
</evidence>
<evidence type="ECO:0000313" key="10">
    <source>
        <dbReference type="Proteomes" id="UP001488838"/>
    </source>
</evidence>
<dbReference type="EMBL" id="JBBHLL010000502">
    <property type="protein sequence ID" value="KAK7801444.1"/>
    <property type="molecule type" value="Genomic_DNA"/>
</dbReference>
<protein>
    <recommendedName>
        <fullName evidence="6">Large ribosomal subunit protein eL36</fullName>
    </recommendedName>
    <alternativeName>
        <fullName evidence="7">60S ribosomal protein L36</fullName>
    </alternativeName>
</protein>
<evidence type="ECO:0000256" key="2">
    <source>
        <dbReference type="ARBA" id="ARBA00011133"/>
    </source>
</evidence>
<comment type="function">
    <text evidence="5">Component of the large ribosomal subunit. The ribosome is a large ribonucleoprotein complex responsible for the synthesis of proteins in the cell.</text>
</comment>
<evidence type="ECO:0000256" key="6">
    <source>
        <dbReference type="ARBA" id="ARBA00035226"/>
    </source>
</evidence>
<keyword evidence="3" id="KW-0689">Ribosomal protein</keyword>
<dbReference type="Proteomes" id="UP001488838">
    <property type="component" value="Unassembled WGS sequence"/>
</dbReference>
<dbReference type="GO" id="GO:0005840">
    <property type="term" value="C:ribosome"/>
    <property type="evidence" value="ECO:0007669"/>
    <property type="project" value="UniProtKB-KW"/>
</dbReference>
<dbReference type="InterPro" id="IPR038097">
    <property type="entry name" value="Ribosomal_eL36_sf"/>
</dbReference>
<comment type="similarity">
    <text evidence="1">Belongs to the eukaryotic ribosomal protein eL36 family.</text>
</comment>
<comment type="subunit">
    <text evidence="2">Component of the large ribosomal subunit.</text>
</comment>
<keyword evidence="10" id="KW-1185">Reference proteome</keyword>
<dbReference type="GO" id="GO:1990904">
    <property type="term" value="C:ribonucleoprotein complex"/>
    <property type="evidence" value="ECO:0007669"/>
    <property type="project" value="UniProtKB-KW"/>
</dbReference>
<evidence type="ECO:0000256" key="7">
    <source>
        <dbReference type="ARBA" id="ARBA00035331"/>
    </source>
</evidence>
<feature type="region of interest" description="Disordered" evidence="8">
    <location>
        <begin position="140"/>
        <end position="172"/>
    </location>
</feature>
<dbReference type="Pfam" id="PF01158">
    <property type="entry name" value="Ribosomal_L36e"/>
    <property type="match status" value="1"/>
</dbReference>
<gene>
    <name evidence="9" type="ORF">U0070_011812</name>
</gene>
<evidence type="ECO:0000313" key="9">
    <source>
        <dbReference type="EMBL" id="KAK7801444.1"/>
    </source>
</evidence>
<dbReference type="InterPro" id="IPR000509">
    <property type="entry name" value="Ribosomal_eL36"/>
</dbReference>
<evidence type="ECO:0000256" key="4">
    <source>
        <dbReference type="ARBA" id="ARBA00023274"/>
    </source>
</evidence>
<accession>A0AAW0HEW8</accession>